<gene>
    <name evidence="9" type="ORF">GCM10012278_01190</name>
</gene>
<dbReference type="SUPFAM" id="SSF56645">
    <property type="entry name" value="Acyl-CoA dehydrogenase NM domain-like"/>
    <property type="match status" value="1"/>
</dbReference>
<comment type="cofactor">
    <cofactor evidence="1">
        <name>FAD</name>
        <dbReference type="ChEBI" id="CHEBI:57692"/>
    </cofactor>
</comment>
<sequence length="356" mass="36960">MDFKLDETQEELRALAADVLANEAGHERLEAHEKSGRPYDERLWKALREAGLTAICAAEHAGGAGLGPVELAVLLREAGARAAPGPLAATLVSTLAVSRHGSREQQLRLSGTNVSTVAIKEPGRPLAAPPTTTAEPGAGGSAAGASEPGVGGWSVSGRKAGVAHAEGDVLVTADQGLFLVHGPPATPEFASTGEPTATITLDRTPAERVAGPEAVEDVRRLYTAAAVAQASGVLAGALRLTTEYIRTRKQFGRALAEFQAVTMQIADVYIAGRALDVAMWSGAWRLAVGLPAEEDLAVAAFHASEAVKALYTCQHLHGGLGLDVTYPLHRYFAHAKHLAHRLGGGDAQLDLIGALA</sequence>
<dbReference type="Pfam" id="PF02771">
    <property type="entry name" value="Acyl-CoA_dh_N"/>
    <property type="match status" value="1"/>
</dbReference>
<dbReference type="Proteomes" id="UP000660745">
    <property type="component" value="Unassembled WGS sequence"/>
</dbReference>
<dbReference type="InterPro" id="IPR013786">
    <property type="entry name" value="AcylCoA_DH/ox_N"/>
</dbReference>
<accession>A0A918E2G9</accession>
<evidence type="ECO:0000256" key="4">
    <source>
        <dbReference type="ARBA" id="ARBA00022827"/>
    </source>
</evidence>
<keyword evidence="3" id="KW-0285">Flavoprotein</keyword>
<reference evidence="9" key="2">
    <citation type="submission" date="2020-09" db="EMBL/GenBank/DDBJ databases">
        <authorList>
            <person name="Sun Q."/>
            <person name="Zhou Y."/>
        </authorList>
    </citation>
    <scope>NUCLEOTIDE SEQUENCE</scope>
    <source>
        <strain evidence="9">CGMCC 4.7430</strain>
    </source>
</reference>
<evidence type="ECO:0000313" key="9">
    <source>
        <dbReference type="EMBL" id="GGP00482.1"/>
    </source>
</evidence>
<dbReference type="InterPro" id="IPR009100">
    <property type="entry name" value="AcylCoA_DH/oxidase_NM_dom_sf"/>
</dbReference>
<reference evidence="9" key="1">
    <citation type="journal article" date="2014" name="Int. J. Syst. Evol. Microbiol.">
        <title>Complete genome sequence of Corynebacterium casei LMG S-19264T (=DSM 44701T), isolated from a smear-ripened cheese.</title>
        <authorList>
            <consortium name="US DOE Joint Genome Institute (JGI-PGF)"/>
            <person name="Walter F."/>
            <person name="Albersmeier A."/>
            <person name="Kalinowski J."/>
            <person name="Ruckert C."/>
        </authorList>
    </citation>
    <scope>NUCLEOTIDE SEQUENCE</scope>
    <source>
        <strain evidence="9">CGMCC 4.7430</strain>
    </source>
</reference>
<dbReference type="InterPro" id="IPR036250">
    <property type="entry name" value="AcylCo_DH-like_C"/>
</dbReference>
<evidence type="ECO:0000256" key="5">
    <source>
        <dbReference type="ARBA" id="ARBA00023002"/>
    </source>
</evidence>
<name>A0A918E2G9_9ACTN</name>
<dbReference type="PANTHER" id="PTHR43884">
    <property type="entry name" value="ACYL-COA DEHYDROGENASE"/>
    <property type="match status" value="1"/>
</dbReference>
<dbReference type="SUPFAM" id="SSF47203">
    <property type="entry name" value="Acyl-CoA dehydrogenase C-terminal domain-like"/>
    <property type="match status" value="1"/>
</dbReference>
<feature type="region of interest" description="Disordered" evidence="6">
    <location>
        <begin position="120"/>
        <end position="154"/>
    </location>
</feature>
<proteinExistence type="inferred from homology"/>
<feature type="domain" description="Acyl-CoA dehydrogenase/oxidase C-terminal" evidence="7">
    <location>
        <begin position="226"/>
        <end position="352"/>
    </location>
</feature>
<evidence type="ECO:0000256" key="6">
    <source>
        <dbReference type="SAM" id="MobiDB-lite"/>
    </source>
</evidence>
<evidence type="ECO:0000256" key="3">
    <source>
        <dbReference type="ARBA" id="ARBA00022630"/>
    </source>
</evidence>
<evidence type="ECO:0000256" key="1">
    <source>
        <dbReference type="ARBA" id="ARBA00001974"/>
    </source>
</evidence>
<dbReference type="InterPro" id="IPR009075">
    <property type="entry name" value="AcylCo_DH/oxidase_C"/>
</dbReference>
<dbReference type="GO" id="GO:0050660">
    <property type="term" value="F:flavin adenine dinucleotide binding"/>
    <property type="evidence" value="ECO:0007669"/>
    <property type="project" value="InterPro"/>
</dbReference>
<dbReference type="AlphaFoldDB" id="A0A918E2G9"/>
<dbReference type="PANTHER" id="PTHR43884:SF20">
    <property type="entry name" value="ACYL-COA DEHYDROGENASE FADE28"/>
    <property type="match status" value="1"/>
</dbReference>
<organism evidence="9 10">
    <name type="scientific">Nonomuraea glycinis</name>
    <dbReference type="NCBI Taxonomy" id="2047744"/>
    <lineage>
        <taxon>Bacteria</taxon>
        <taxon>Bacillati</taxon>
        <taxon>Actinomycetota</taxon>
        <taxon>Actinomycetes</taxon>
        <taxon>Streptosporangiales</taxon>
        <taxon>Streptosporangiaceae</taxon>
        <taxon>Nonomuraea</taxon>
    </lineage>
</organism>
<evidence type="ECO:0000259" key="8">
    <source>
        <dbReference type="Pfam" id="PF02771"/>
    </source>
</evidence>
<evidence type="ECO:0000259" key="7">
    <source>
        <dbReference type="Pfam" id="PF00441"/>
    </source>
</evidence>
<dbReference type="InterPro" id="IPR037069">
    <property type="entry name" value="AcylCoA_DH/ox_N_sf"/>
</dbReference>
<keyword evidence="4" id="KW-0274">FAD</keyword>
<comment type="similarity">
    <text evidence="2">Belongs to the acyl-CoA dehydrogenase family.</text>
</comment>
<feature type="domain" description="Acyl-CoA dehydrogenase/oxidase N-terminal" evidence="8">
    <location>
        <begin position="7"/>
        <end position="108"/>
    </location>
</feature>
<dbReference type="RefSeq" id="WP_189136466.1">
    <property type="nucleotide sequence ID" value="NZ_BMNK01000001.1"/>
</dbReference>
<evidence type="ECO:0000256" key="2">
    <source>
        <dbReference type="ARBA" id="ARBA00009347"/>
    </source>
</evidence>
<keyword evidence="5" id="KW-0560">Oxidoreductase</keyword>
<dbReference type="GO" id="GO:0003995">
    <property type="term" value="F:acyl-CoA dehydrogenase activity"/>
    <property type="evidence" value="ECO:0007669"/>
    <property type="project" value="TreeGrafter"/>
</dbReference>
<dbReference type="Gene3D" id="1.10.540.10">
    <property type="entry name" value="Acyl-CoA dehydrogenase/oxidase, N-terminal domain"/>
    <property type="match status" value="1"/>
</dbReference>
<dbReference type="Pfam" id="PF00441">
    <property type="entry name" value="Acyl-CoA_dh_1"/>
    <property type="match status" value="1"/>
</dbReference>
<protein>
    <submittedName>
        <fullName evidence="9">Acyl-CoA dehydrogenase</fullName>
    </submittedName>
</protein>
<evidence type="ECO:0000313" key="10">
    <source>
        <dbReference type="Proteomes" id="UP000660745"/>
    </source>
</evidence>
<comment type="caution">
    <text evidence="9">The sequence shown here is derived from an EMBL/GenBank/DDBJ whole genome shotgun (WGS) entry which is preliminary data.</text>
</comment>
<dbReference type="Gene3D" id="1.20.140.10">
    <property type="entry name" value="Butyryl-CoA Dehydrogenase, subunit A, domain 3"/>
    <property type="match status" value="1"/>
</dbReference>
<keyword evidence="10" id="KW-1185">Reference proteome</keyword>
<dbReference type="EMBL" id="BMNK01000001">
    <property type="protein sequence ID" value="GGP00482.1"/>
    <property type="molecule type" value="Genomic_DNA"/>
</dbReference>